<dbReference type="Proteomes" id="UP000054563">
    <property type="component" value="Unassembled WGS sequence"/>
</dbReference>
<evidence type="ECO:0000313" key="1">
    <source>
        <dbReference type="EMBL" id="KMU85672.1"/>
    </source>
</evidence>
<sequence length="169" mass="19259">MGKATITHIPPFEEKYLTWALLYLPITRVSALCRGKGGSQRPIDPSVLFDFTPTNISGSANVVSGNDKNFLYHDFRHFRNDTRPTWYFQQMRYLRANYKKGEIGYTKSHLKTLAEKESQYIGVINGVVYDFTDYMIGGRITRDKDDFPSAAHCVTIWKSASTTSSKSEP</sequence>
<gene>
    <name evidence="1" type="ORF">CIHG_03712</name>
</gene>
<dbReference type="EMBL" id="DS016989">
    <property type="protein sequence ID" value="KMU85672.1"/>
    <property type="molecule type" value="Genomic_DNA"/>
</dbReference>
<accession>A0A0J8RLJ0</accession>
<proteinExistence type="predicted"/>
<reference evidence="2" key="1">
    <citation type="journal article" date="2010" name="Genome Res.">
        <title>Population genomic sequencing of Coccidioides fungi reveals recent hybridization and transposon control.</title>
        <authorList>
            <person name="Neafsey D.E."/>
            <person name="Barker B.M."/>
            <person name="Sharpton T.J."/>
            <person name="Stajich J.E."/>
            <person name="Park D.J."/>
            <person name="Whiston E."/>
            <person name="Hung C.-Y."/>
            <person name="McMahan C."/>
            <person name="White J."/>
            <person name="Sykes S."/>
            <person name="Heiman D."/>
            <person name="Young S."/>
            <person name="Zeng Q."/>
            <person name="Abouelleil A."/>
            <person name="Aftuck L."/>
            <person name="Bessette D."/>
            <person name="Brown A."/>
            <person name="FitzGerald M."/>
            <person name="Lui A."/>
            <person name="Macdonald J.P."/>
            <person name="Priest M."/>
            <person name="Orbach M.J."/>
            <person name="Galgiani J.N."/>
            <person name="Kirkland T.N."/>
            <person name="Cole G.T."/>
            <person name="Birren B.W."/>
            <person name="Henn M.R."/>
            <person name="Taylor J.W."/>
            <person name="Rounsley S.D."/>
        </authorList>
    </citation>
    <scope>NUCLEOTIDE SEQUENCE [LARGE SCALE GENOMIC DNA]</scope>
    <source>
        <strain evidence="2">H538.4</strain>
    </source>
</reference>
<dbReference type="AlphaFoldDB" id="A0A0J8RLJ0"/>
<dbReference type="STRING" id="396776.A0A0J8RLJ0"/>
<evidence type="ECO:0000313" key="2">
    <source>
        <dbReference type="Proteomes" id="UP000054563"/>
    </source>
</evidence>
<name>A0A0J8RLJ0_COCIT</name>
<protein>
    <submittedName>
        <fullName evidence="1">Chitin synthase 6</fullName>
    </submittedName>
</protein>
<organism evidence="1 2">
    <name type="scientific">Coccidioides immitis H538.4</name>
    <dbReference type="NCBI Taxonomy" id="396776"/>
    <lineage>
        <taxon>Eukaryota</taxon>
        <taxon>Fungi</taxon>
        <taxon>Dikarya</taxon>
        <taxon>Ascomycota</taxon>
        <taxon>Pezizomycotina</taxon>
        <taxon>Eurotiomycetes</taxon>
        <taxon>Eurotiomycetidae</taxon>
        <taxon>Onygenales</taxon>
        <taxon>Onygenaceae</taxon>
        <taxon>Coccidioides</taxon>
    </lineage>
</organism>
<dbReference type="VEuPathDB" id="FungiDB:CIHG_03712"/>